<proteinExistence type="predicted"/>
<dbReference type="HOGENOM" id="CLU_2447913_0_0_0"/>
<dbReference type="STRING" id="240015.ACP_3204"/>
<dbReference type="Proteomes" id="UP000002207">
    <property type="component" value="Chromosome"/>
</dbReference>
<evidence type="ECO:0008006" key="3">
    <source>
        <dbReference type="Google" id="ProtNLM"/>
    </source>
</evidence>
<dbReference type="InterPro" id="IPR022789">
    <property type="entry name" value="ParD"/>
</dbReference>
<accession>C1F5M4</accession>
<dbReference type="OrthoDB" id="122823at2"/>
<protein>
    <recommendedName>
        <fullName evidence="3">Addiction module antidote protein, CC2985 family</fullName>
    </recommendedName>
</protein>
<sequence>MTIQLKPELEALIRQDVLRGPYRSIDEFVERAVSQLHEQETWIAAYRDELHRKIEEGWQAAERGEMSTEQDVQARMEARKKEWLEQRSA</sequence>
<name>C1F5M4_ACIC5</name>
<dbReference type="EMBL" id="CP001472">
    <property type="protein sequence ID" value="ACO31738.1"/>
    <property type="molecule type" value="Genomic_DNA"/>
</dbReference>
<keyword evidence="2" id="KW-1185">Reference proteome</keyword>
<evidence type="ECO:0000313" key="2">
    <source>
        <dbReference type="Proteomes" id="UP000002207"/>
    </source>
</evidence>
<dbReference type="Gene3D" id="6.10.10.120">
    <property type="entry name" value="Antitoxin ParD1-like"/>
    <property type="match status" value="1"/>
</dbReference>
<dbReference type="InterPro" id="IPR038296">
    <property type="entry name" value="ParD_sf"/>
</dbReference>
<organism evidence="1 2">
    <name type="scientific">Acidobacterium capsulatum (strain ATCC 51196 / DSM 11244 / BCRC 80197 / JCM 7670 / NBRC 15755 / NCIMB 13165 / 161)</name>
    <dbReference type="NCBI Taxonomy" id="240015"/>
    <lineage>
        <taxon>Bacteria</taxon>
        <taxon>Pseudomonadati</taxon>
        <taxon>Acidobacteriota</taxon>
        <taxon>Terriglobia</taxon>
        <taxon>Terriglobales</taxon>
        <taxon>Acidobacteriaceae</taxon>
        <taxon>Acidobacterium</taxon>
    </lineage>
</organism>
<reference evidence="1 2" key="1">
    <citation type="journal article" date="2009" name="Appl. Environ. Microbiol.">
        <title>Three genomes from the phylum Acidobacteria provide insight into the lifestyles of these microorganisms in soils.</title>
        <authorList>
            <person name="Ward N.L."/>
            <person name="Challacombe J.F."/>
            <person name="Janssen P.H."/>
            <person name="Henrissat B."/>
            <person name="Coutinho P.M."/>
            <person name="Wu M."/>
            <person name="Xie G."/>
            <person name="Haft D.H."/>
            <person name="Sait M."/>
            <person name="Badger J."/>
            <person name="Barabote R.D."/>
            <person name="Bradley B."/>
            <person name="Brettin T.S."/>
            <person name="Brinkac L.M."/>
            <person name="Bruce D."/>
            <person name="Creasy T."/>
            <person name="Daugherty S.C."/>
            <person name="Davidsen T.M."/>
            <person name="DeBoy R.T."/>
            <person name="Detter J.C."/>
            <person name="Dodson R.J."/>
            <person name="Durkin A.S."/>
            <person name="Ganapathy A."/>
            <person name="Gwinn-Giglio M."/>
            <person name="Han C.S."/>
            <person name="Khouri H."/>
            <person name="Kiss H."/>
            <person name="Kothari S.P."/>
            <person name="Madupu R."/>
            <person name="Nelson K.E."/>
            <person name="Nelson W.C."/>
            <person name="Paulsen I."/>
            <person name="Penn K."/>
            <person name="Ren Q."/>
            <person name="Rosovitz M.J."/>
            <person name="Selengut J.D."/>
            <person name="Shrivastava S."/>
            <person name="Sullivan S.A."/>
            <person name="Tapia R."/>
            <person name="Thompson L.S."/>
            <person name="Watkins K.L."/>
            <person name="Yang Q."/>
            <person name="Yu C."/>
            <person name="Zafar N."/>
            <person name="Zhou L."/>
            <person name="Kuske C.R."/>
        </authorList>
    </citation>
    <scope>NUCLEOTIDE SEQUENCE [LARGE SCALE GENOMIC DNA]</scope>
    <source>
        <strain evidence="2">ATCC 51196 / DSM 11244 / BCRC 80197 / JCM 7670 / NBRC 15755 / NCIMB 13165 / 161</strain>
    </source>
</reference>
<evidence type="ECO:0000313" key="1">
    <source>
        <dbReference type="EMBL" id="ACO31738.1"/>
    </source>
</evidence>
<dbReference type="RefSeq" id="WP_015898246.1">
    <property type="nucleotide sequence ID" value="NC_012483.1"/>
</dbReference>
<dbReference type="KEGG" id="aca:ACP_3204"/>
<dbReference type="Pfam" id="PF03693">
    <property type="entry name" value="ParD_antitoxin"/>
    <property type="match status" value="1"/>
</dbReference>
<dbReference type="AlphaFoldDB" id="C1F5M4"/>
<dbReference type="InParanoid" id="C1F5M4"/>
<gene>
    <name evidence="1" type="primary">bxlB3</name>
    <name evidence="1" type="ordered locus">ACP_3204</name>
</gene>
<dbReference type="eggNOG" id="ENOG5033FG9">
    <property type="taxonomic scope" value="Bacteria"/>
</dbReference>